<evidence type="ECO:0000313" key="1">
    <source>
        <dbReference type="EMBL" id="TCZ51108.1"/>
    </source>
</evidence>
<name>A0A4R4D558_9PROT</name>
<dbReference type="OrthoDB" id="6058at2"/>
<keyword evidence="2" id="KW-1185">Reference proteome</keyword>
<sequence>MRAVGEEDLELVWVHDGIERNGVSVYLEGEGPFPAEREVQLIRFADLRPGGSSSDGGDAGWSVTWVAGPAGSPNHNPAQAAANGRVGIGMTALAPGETLDLPGHGGPRLAVVIAGTATVEVEGGPTGLGPLDALHCQAAAACTLGNRGSAPLWVLWVDEAGRAGG</sequence>
<dbReference type="InterPro" id="IPR014710">
    <property type="entry name" value="RmlC-like_jellyroll"/>
</dbReference>
<dbReference type="AlphaFoldDB" id="A0A4R4D558"/>
<dbReference type="InterPro" id="IPR011051">
    <property type="entry name" value="RmlC_Cupin_sf"/>
</dbReference>
<dbReference type="EMBL" id="SKBM01000059">
    <property type="protein sequence ID" value="TCZ51108.1"/>
    <property type="molecule type" value="Genomic_DNA"/>
</dbReference>
<reference evidence="1 2" key="1">
    <citation type="submission" date="2019-03" db="EMBL/GenBank/DDBJ databases">
        <title>Paracraurococcus aquatilis NE82 genome sequence.</title>
        <authorList>
            <person name="Zhao Y."/>
            <person name="Du Z."/>
        </authorList>
    </citation>
    <scope>NUCLEOTIDE SEQUENCE [LARGE SCALE GENOMIC DNA]</scope>
    <source>
        <strain evidence="1 2">NE82</strain>
    </source>
</reference>
<dbReference type="Gene3D" id="2.60.120.10">
    <property type="entry name" value="Jelly Rolls"/>
    <property type="match status" value="1"/>
</dbReference>
<dbReference type="Proteomes" id="UP000295023">
    <property type="component" value="Unassembled WGS sequence"/>
</dbReference>
<organism evidence="1 2">
    <name type="scientific">Roseicella aquatilis</name>
    <dbReference type="NCBI Taxonomy" id="2527868"/>
    <lineage>
        <taxon>Bacteria</taxon>
        <taxon>Pseudomonadati</taxon>
        <taxon>Pseudomonadota</taxon>
        <taxon>Alphaproteobacteria</taxon>
        <taxon>Acetobacterales</taxon>
        <taxon>Roseomonadaceae</taxon>
        <taxon>Roseicella</taxon>
    </lineage>
</organism>
<proteinExistence type="predicted"/>
<evidence type="ECO:0008006" key="3">
    <source>
        <dbReference type="Google" id="ProtNLM"/>
    </source>
</evidence>
<accession>A0A4R4D558</accession>
<dbReference type="SUPFAM" id="SSF51182">
    <property type="entry name" value="RmlC-like cupins"/>
    <property type="match status" value="1"/>
</dbReference>
<protein>
    <recommendedName>
        <fullName evidence="3">Cupin domain-containing protein</fullName>
    </recommendedName>
</protein>
<gene>
    <name evidence="1" type="ORF">EXY23_27075</name>
</gene>
<dbReference type="RefSeq" id="WP_132297693.1">
    <property type="nucleotide sequence ID" value="NZ_SKBM01000059.1"/>
</dbReference>
<comment type="caution">
    <text evidence="1">The sequence shown here is derived from an EMBL/GenBank/DDBJ whole genome shotgun (WGS) entry which is preliminary data.</text>
</comment>
<evidence type="ECO:0000313" key="2">
    <source>
        <dbReference type="Proteomes" id="UP000295023"/>
    </source>
</evidence>